<dbReference type="Gene3D" id="1.10.101.10">
    <property type="entry name" value="PGBD-like superfamily/PGBD"/>
    <property type="match status" value="1"/>
</dbReference>
<dbReference type="InterPro" id="IPR036365">
    <property type="entry name" value="PGBD-like_sf"/>
</dbReference>
<evidence type="ECO:0000313" key="2">
    <source>
        <dbReference type="EMBL" id="XBY42899.1"/>
    </source>
</evidence>
<gene>
    <name evidence="2" type="ORF">ABS361_12325</name>
</gene>
<dbReference type="InterPro" id="IPR036366">
    <property type="entry name" value="PGBDSf"/>
</dbReference>
<organism evidence="2">
    <name type="scientific">Methyloraptor flagellatus</name>
    <dbReference type="NCBI Taxonomy" id="3162530"/>
    <lineage>
        <taxon>Bacteria</taxon>
        <taxon>Pseudomonadati</taxon>
        <taxon>Pseudomonadota</taxon>
        <taxon>Alphaproteobacteria</taxon>
        <taxon>Hyphomicrobiales</taxon>
        <taxon>Ancalomicrobiaceae</taxon>
        <taxon>Methyloraptor</taxon>
    </lineage>
</organism>
<dbReference type="AlphaFoldDB" id="A0AAU7X4C2"/>
<dbReference type="RefSeq" id="WP_407048002.1">
    <property type="nucleotide sequence ID" value="NZ_CP158568.1"/>
</dbReference>
<dbReference type="Pfam" id="PF01471">
    <property type="entry name" value="PG_binding_1"/>
    <property type="match status" value="1"/>
</dbReference>
<dbReference type="EMBL" id="CP158568">
    <property type="protein sequence ID" value="XBY42899.1"/>
    <property type="molecule type" value="Genomic_DNA"/>
</dbReference>
<dbReference type="InterPro" id="IPR002477">
    <property type="entry name" value="Peptidoglycan-bd-like"/>
</dbReference>
<protein>
    <submittedName>
        <fullName evidence="2">Peptidoglycan-binding domain-containing protein</fullName>
    </submittedName>
</protein>
<sequence length="60" mass="6751">MQKIQRALIATGYGPLKADGRMDARTKEQIRRYEVAHGWPATGQISDRLILDLLVTAVTR</sequence>
<reference evidence="2" key="1">
    <citation type="submission" date="2024-06" db="EMBL/GenBank/DDBJ databases">
        <title>Methylostella associata gen. nov., sp. nov., a novel Ancalomicrobiaceae-affiliated facultatively methylotrophic bacteria that feed on methanotrophs of the genus Methylococcus.</title>
        <authorList>
            <person name="Saltykova V."/>
            <person name="Danilova O.V."/>
            <person name="Oshkin I.Y."/>
            <person name="Belova S.E."/>
            <person name="Pimenov N.V."/>
            <person name="Dedysh S.N."/>
        </authorList>
    </citation>
    <scope>NUCLEOTIDE SEQUENCE</scope>
    <source>
        <strain evidence="2">S20</strain>
    </source>
</reference>
<dbReference type="SUPFAM" id="SSF47090">
    <property type="entry name" value="PGBD-like"/>
    <property type="match status" value="1"/>
</dbReference>
<name>A0AAU7X4C2_9HYPH</name>
<accession>A0AAU7X4C2</accession>
<evidence type="ECO:0000259" key="1">
    <source>
        <dbReference type="Pfam" id="PF01471"/>
    </source>
</evidence>
<dbReference type="KEGG" id="mflg:ABS361_12325"/>
<feature type="domain" description="Peptidoglycan binding-like" evidence="1">
    <location>
        <begin position="2"/>
        <end position="46"/>
    </location>
</feature>
<proteinExistence type="predicted"/>